<comment type="caution">
    <text evidence="12">The sequence shown here is derived from an EMBL/GenBank/DDBJ whole genome shotgun (WGS) entry which is preliminary data.</text>
</comment>
<name>A0A438CPQ1_VITVI</name>
<dbReference type="GO" id="GO:0020037">
    <property type="term" value="F:heme binding"/>
    <property type="evidence" value="ECO:0007669"/>
    <property type="project" value="InterPro"/>
</dbReference>
<dbReference type="EMBL" id="QGNW01002121">
    <property type="protein sequence ID" value="RVW25191.1"/>
    <property type="molecule type" value="Genomic_DNA"/>
</dbReference>
<evidence type="ECO:0000256" key="3">
    <source>
        <dbReference type="ARBA" id="ARBA00022617"/>
    </source>
</evidence>
<comment type="subcellular location">
    <subcellularLocation>
        <location evidence="1">Membrane</location>
        <topology evidence="1">Single-pass membrane protein</topology>
    </subcellularLocation>
</comment>
<gene>
    <name evidence="12" type="primary">C7A29_14</name>
    <name evidence="12" type="ORF">CK203_114700</name>
</gene>
<dbReference type="Proteomes" id="UP000288805">
    <property type="component" value="Unassembled WGS sequence"/>
</dbReference>
<evidence type="ECO:0000256" key="1">
    <source>
        <dbReference type="ARBA" id="ARBA00004167"/>
    </source>
</evidence>
<dbReference type="InterPro" id="IPR001128">
    <property type="entry name" value="Cyt_P450"/>
</dbReference>
<keyword evidence="8" id="KW-0408">Iron</keyword>
<keyword evidence="10 11" id="KW-0472">Membrane</keyword>
<sequence length="342" mass="39509">MEMKQLNLVALSFAFITILIYAWRILNWMWLRPKRLERCLKQQGLAGNSYRLLHGDFKEMFMMIKEATSRPISISDDIVQRIAPFHYHSIKKYGDAISRTAFGSNYEKGRMIFELQREQAQLLVQFSESAFIPGWRFLPTKSNKRMKQNRKEVNELLWGIIDKREKAMKAGETLNDDLLGILLESNFKEIQEHGNDKNVGMSIKDVIDESNIQTGKLVQEKSFTFFGNNKPEGDGLNHLKIVMMILHEVLRLYPPVPLLARTVYEDIQVGDMYLPAGVDVSLPTILVHHDHEIWGEDAREFNPERFSQGVLKATKVQFHSSLCTSHSAFHHPILMLLVVLLL</sequence>
<evidence type="ECO:0000256" key="4">
    <source>
        <dbReference type="ARBA" id="ARBA00022692"/>
    </source>
</evidence>
<dbReference type="GO" id="GO:0016020">
    <property type="term" value="C:membrane"/>
    <property type="evidence" value="ECO:0007669"/>
    <property type="project" value="UniProtKB-SubCell"/>
</dbReference>
<keyword evidence="6 11" id="KW-1133">Transmembrane helix</keyword>
<dbReference type="GO" id="GO:0005506">
    <property type="term" value="F:iron ion binding"/>
    <property type="evidence" value="ECO:0007669"/>
    <property type="project" value="InterPro"/>
</dbReference>
<dbReference type="Pfam" id="PF00067">
    <property type="entry name" value="p450"/>
    <property type="match status" value="1"/>
</dbReference>
<keyword evidence="9" id="KW-0503">Monooxygenase</keyword>
<comment type="similarity">
    <text evidence="2">Belongs to the cytochrome P450 family.</text>
</comment>
<protein>
    <submittedName>
        <fullName evidence="12">Cytochrome P450 CYP72A219</fullName>
    </submittedName>
</protein>
<keyword evidence="7" id="KW-0560">Oxidoreductase</keyword>
<dbReference type="GO" id="GO:0016705">
    <property type="term" value="F:oxidoreductase activity, acting on paired donors, with incorporation or reduction of molecular oxygen"/>
    <property type="evidence" value="ECO:0007669"/>
    <property type="project" value="InterPro"/>
</dbReference>
<proteinExistence type="inferred from homology"/>
<evidence type="ECO:0000256" key="10">
    <source>
        <dbReference type="ARBA" id="ARBA00023136"/>
    </source>
</evidence>
<reference evidence="12 13" key="1">
    <citation type="journal article" date="2018" name="PLoS Genet.">
        <title>Population sequencing reveals clonal diversity and ancestral inbreeding in the grapevine cultivar Chardonnay.</title>
        <authorList>
            <person name="Roach M.J."/>
            <person name="Johnson D.L."/>
            <person name="Bohlmann J."/>
            <person name="van Vuuren H.J."/>
            <person name="Jones S.J."/>
            <person name="Pretorius I.S."/>
            <person name="Schmidt S.A."/>
            <person name="Borneman A.R."/>
        </authorList>
    </citation>
    <scope>NUCLEOTIDE SEQUENCE [LARGE SCALE GENOMIC DNA]</scope>
    <source>
        <strain evidence="13">cv. Chardonnay</strain>
        <tissue evidence="12">Leaf</tissue>
    </source>
</reference>
<evidence type="ECO:0000256" key="8">
    <source>
        <dbReference type="ARBA" id="ARBA00023004"/>
    </source>
</evidence>
<evidence type="ECO:0000313" key="13">
    <source>
        <dbReference type="Proteomes" id="UP000288805"/>
    </source>
</evidence>
<dbReference type="Gene3D" id="1.20.120.990">
    <property type="entry name" value="Glycosyltransferase family 88, C-terminal domain"/>
    <property type="match status" value="1"/>
</dbReference>
<feature type="transmembrane region" description="Helical" evidence="11">
    <location>
        <begin position="6"/>
        <end position="26"/>
    </location>
</feature>
<evidence type="ECO:0000256" key="5">
    <source>
        <dbReference type="ARBA" id="ARBA00022723"/>
    </source>
</evidence>
<dbReference type="PANTHER" id="PTHR24282:SF255">
    <property type="entry name" value="CYTOCHROME P450 72A11-RELATED"/>
    <property type="match status" value="1"/>
</dbReference>
<keyword evidence="4 11" id="KW-0812">Transmembrane</keyword>
<evidence type="ECO:0000256" key="9">
    <source>
        <dbReference type="ARBA" id="ARBA00023033"/>
    </source>
</evidence>
<evidence type="ECO:0000256" key="11">
    <source>
        <dbReference type="SAM" id="Phobius"/>
    </source>
</evidence>
<evidence type="ECO:0000256" key="2">
    <source>
        <dbReference type="ARBA" id="ARBA00010617"/>
    </source>
</evidence>
<evidence type="ECO:0000256" key="6">
    <source>
        <dbReference type="ARBA" id="ARBA00022989"/>
    </source>
</evidence>
<evidence type="ECO:0000313" key="12">
    <source>
        <dbReference type="EMBL" id="RVW25191.1"/>
    </source>
</evidence>
<evidence type="ECO:0000256" key="7">
    <source>
        <dbReference type="ARBA" id="ARBA00023002"/>
    </source>
</evidence>
<organism evidence="12 13">
    <name type="scientific">Vitis vinifera</name>
    <name type="common">Grape</name>
    <dbReference type="NCBI Taxonomy" id="29760"/>
    <lineage>
        <taxon>Eukaryota</taxon>
        <taxon>Viridiplantae</taxon>
        <taxon>Streptophyta</taxon>
        <taxon>Embryophyta</taxon>
        <taxon>Tracheophyta</taxon>
        <taxon>Spermatophyta</taxon>
        <taxon>Magnoliopsida</taxon>
        <taxon>eudicotyledons</taxon>
        <taxon>Gunneridae</taxon>
        <taxon>Pentapetalae</taxon>
        <taxon>rosids</taxon>
        <taxon>Vitales</taxon>
        <taxon>Vitaceae</taxon>
        <taxon>Viteae</taxon>
        <taxon>Vitis</taxon>
    </lineage>
</organism>
<dbReference type="InterPro" id="IPR050665">
    <property type="entry name" value="Cytochrome_P450_Monooxygen"/>
</dbReference>
<keyword evidence="3" id="KW-0349">Heme</keyword>
<dbReference type="AlphaFoldDB" id="A0A438CPQ1"/>
<dbReference type="PANTHER" id="PTHR24282">
    <property type="entry name" value="CYTOCHROME P450 FAMILY MEMBER"/>
    <property type="match status" value="1"/>
</dbReference>
<dbReference type="SUPFAM" id="SSF48264">
    <property type="entry name" value="Cytochrome P450"/>
    <property type="match status" value="1"/>
</dbReference>
<accession>A0A438CPQ1</accession>
<dbReference type="Gene3D" id="1.10.630.10">
    <property type="entry name" value="Cytochrome P450"/>
    <property type="match status" value="1"/>
</dbReference>
<dbReference type="GO" id="GO:0004497">
    <property type="term" value="F:monooxygenase activity"/>
    <property type="evidence" value="ECO:0007669"/>
    <property type="project" value="UniProtKB-KW"/>
</dbReference>
<dbReference type="InterPro" id="IPR036396">
    <property type="entry name" value="Cyt_P450_sf"/>
</dbReference>
<keyword evidence="5" id="KW-0479">Metal-binding</keyword>